<dbReference type="Gene3D" id="3.40.50.720">
    <property type="entry name" value="NAD(P)-binding Rossmann-like Domain"/>
    <property type="match status" value="1"/>
</dbReference>
<dbReference type="SUPFAM" id="SSF51735">
    <property type="entry name" value="NAD(P)-binding Rossmann-fold domains"/>
    <property type="match status" value="1"/>
</dbReference>
<reference evidence="2 3" key="1">
    <citation type="submission" date="2024-02" db="EMBL/GenBank/DDBJ databases">
        <title>De novo assembly and annotation of 12 fungi associated with fruit tree decline syndrome in Ontario, Canada.</title>
        <authorList>
            <person name="Sulman M."/>
            <person name="Ellouze W."/>
            <person name="Ilyukhin E."/>
        </authorList>
    </citation>
    <scope>NUCLEOTIDE SEQUENCE [LARGE SCALE GENOMIC DNA]</scope>
    <source>
        <strain evidence="2 3">M42-189</strain>
    </source>
</reference>
<evidence type="ECO:0000313" key="3">
    <source>
        <dbReference type="Proteomes" id="UP001521785"/>
    </source>
</evidence>
<comment type="caution">
    <text evidence="2">The sequence shown here is derived from an EMBL/GenBank/DDBJ whole genome shotgun (WGS) entry which is preliminary data.</text>
</comment>
<dbReference type="InterPro" id="IPR036291">
    <property type="entry name" value="NAD(P)-bd_dom_sf"/>
</dbReference>
<sequence>MISANILVTGAAGYIGGSIVADFLAGILPSLEKDNIIAAVRSEEQAAALSDSNVNVIRLDLSNGEAVSKTIADQNIAIVIHTASSLKPELALNLINGLSKQRKDTSRQTYFIHVSMHILPDSIAYTNETSAMSAFMPRTGWPEGKLRGASTEVFTTEKQLADSYPVRKTDVAVIEQAQSQGVISFIVIPCLTHGKGTGSWNKLSVNIPIVIKASIERKEVRRFADNIKVSYVHISDLTALYGRIVEKILRGEEPPNGLEGYYFSAVYQISSHDFADHLAAALYARGLVLSSRPEVWPSAEAAAKAFGVPAKFVEYLWNSGNEAPSTSINSEIGWKPKWDKEKFFRNIDDEIDAVLELRSAKSSLIDSLFAAAKE</sequence>
<dbReference type="PANTHER" id="PTHR48079">
    <property type="entry name" value="PROTEIN YEEZ"/>
    <property type="match status" value="1"/>
</dbReference>
<protein>
    <recommendedName>
        <fullName evidence="1">NAD-dependent epimerase/dehydratase domain-containing protein</fullName>
    </recommendedName>
</protein>
<keyword evidence="3" id="KW-1185">Reference proteome</keyword>
<feature type="domain" description="NAD-dependent epimerase/dehydratase" evidence="1">
    <location>
        <begin position="6"/>
        <end position="84"/>
    </location>
</feature>
<name>A0ABR3QNP8_9PLEO</name>
<dbReference type="InterPro" id="IPR001509">
    <property type="entry name" value="Epimerase_deHydtase"/>
</dbReference>
<dbReference type="PANTHER" id="PTHR48079:SF6">
    <property type="entry name" value="NAD(P)-BINDING DOMAIN-CONTAINING PROTEIN-RELATED"/>
    <property type="match status" value="1"/>
</dbReference>
<dbReference type="Pfam" id="PF01370">
    <property type="entry name" value="Epimerase"/>
    <property type="match status" value="1"/>
</dbReference>
<dbReference type="EMBL" id="JAKJXO020000018">
    <property type="protein sequence ID" value="KAL1593713.1"/>
    <property type="molecule type" value="Genomic_DNA"/>
</dbReference>
<proteinExistence type="predicted"/>
<evidence type="ECO:0000313" key="2">
    <source>
        <dbReference type="EMBL" id="KAL1593713.1"/>
    </source>
</evidence>
<evidence type="ECO:0000259" key="1">
    <source>
        <dbReference type="Pfam" id="PF01370"/>
    </source>
</evidence>
<accession>A0ABR3QNP8</accession>
<dbReference type="Proteomes" id="UP001521785">
    <property type="component" value="Unassembled WGS sequence"/>
</dbReference>
<organism evidence="2 3">
    <name type="scientific">Paraconiothyrium brasiliense</name>
    <dbReference type="NCBI Taxonomy" id="300254"/>
    <lineage>
        <taxon>Eukaryota</taxon>
        <taxon>Fungi</taxon>
        <taxon>Dikarya</taxon>
        <taxon>Ascomycota</taxon>
        <taxon>Pezizomycotina</taxon>
        <taxon>Dothideomycetes</taxon>
        <taxon>Pleosporomycetidae</taxon>
        <taxon>Pleosporales</taxon>
        <taxon>Massarineae</taxon>
        <taxon>Didymosphaeriaceae</taxon>
        <taxon>Paraconiothyrium</taxon>
    </lineage>
</organism>
<dbReference type="InterPro" id="IPR051783">
    <property type="entry name" value="NAD(P)-dependent_oxidoreduct"/>
</dbReference>
<gene>
    <name evidence="2" type="ORF">SLS60_010445</name>
</gene>